<feature type="non-terminal residue" evidence="4">
    <location>
        <position position="1"/>
    </location>
</feature>
<name>A0A1E7F5E9_9STRA</name>
<keyword evidence="5" id="KW-1185">Reference proteome</keyword>
<dbReference type="EMBL" id="KV784361">
    <property type="protein sequence ID" value="OEU13225.1"/>
    <property type="molecule type" value="Genomic_DNA"/>
</dbReference>
<dbReference type="Gene3D" id="1.25.40.20">
    <property type="entry name" value="Ankyrin repeat-containing domain"/>
    <property type="match status" value="1"/>
</dbReference>
<gene>
    <name evidence="4" type="ORF">FRACYDRAFT_139812</name>
</gene>
<dbReference type="OrthoDB" id="539213at2759"/>
<dbReference type="InParanoid" id="A0A1E7F5E9"/>
<evidence type="ECO:0000256" key="3">
    <source>
        <dbReference type="PROSITE-ProRule" id="PRU00023"/>
    </source>
</evidence>
<dbReference type="KEGG" id="fcy:FRACYDRAFT_139812"/>
<keyword evidence="2 3" id="KW-0040">ANK repeat</keyword>
<accession>A0A1E7F5E9</accession>
<protein>
    <submittedName>
        <fullName evidence="4">Ankyrin</fullName>
    </submittedName>
</protein>
<dbReference type="SMART" id="SM00248">
    <property type="entry name" value="ANK"/>
    <property type="match status" value="3"/>
</dbReference>
<keyword evidence="1" id="KW-0677">Repeat</keyword>
<feature type="non-terminal residue" evidence="4">
    <location>
        <position position="239"/>
    </location>
</feature>
<evidence type="ECO:0000256" key="1">
    <source>
        <dbReference type="ARBA" id="ARBA00022737"/>
    </source>
</evidence>
<dbReference type="Pfam" id="PF12796">
    <property type="entry name" value="Ank_2"/>
    <property type="match status" value="1"/>
</dbReference>
<organism evidence="4 5">
    <name type="scientific">Fragilariopsis cylindrus CCMP1102</name>
    <dbReference type="NCBI Taxonomy" id="635003"/>
    <lineage>
        <taxon>Eukaryota</taxon>
        <taxon>Sar</taxon>
        <taxon>Stramenopiles</taxon>
        <taxon>Ochrophyta</taxon>
        <taxon>Bacillariophyta</taxon>
        <taxon>Bacillariophyceae</taxon>
        <taxon>Bacillariophycidae</taxon>
        <taxon>Bacillariales</taxon>
        <taxon>Bacillariaceae</taxon>
        <taxon>Fragilariopsis</taxon>
    </lineage>
</organism>
<dbReference type="SUPFAM" id="SSF48403">
    <property type="entry name" value="Ankyrin repeat"/>
    <property type="match status" value="1"/>
</dbReference>
<proteinExistence type="predicted"/>
<evidence type="ECO:0000313" key="4">
    <source>
        <dbReference type="EMBL" id="OEU13225.1"/>
    </source>
</evidence>
<dbReference type="PANTHER" id="PTHR24203:SF45">
    <property type="entry name" value="ANKYRIN REPEAT DOMAIN 6"/>
    <property type="match status" value="1"/>
</dbReference>
<dbReference type="PROSITE" id="PS50088">
    <property type="entry name" value="ANK_REPEAT"/>
    <property type="match status" value="1"/>
</dbReference>
<evidence type="ECO:0000313" key="5">
    <source>
        <dbReference type="Proteomes" id="UP000095751"/>
    </source>
</evidence>
<dbReference type="Proteomes" id="UP000095751">
    <property type="component" value="Unassembled WGS sequence"/>
</dbReference>
<dbReference type="PANTHER" id="PTHR24203">
    <property type="entry name" value="ANKYRIN REPEAT FAMILY PROTEIN"/>
    <property type="match status" value="1"/>
</dbReference>
<dbReference type="InterPro" id="IPR036770">
    <property type="entry name" value="Ankyrin_rpt-contain_sf"/>
</dbReference>
<sequence length="239" mass="25779">SECPCKLLPLSLSSFTAAEYGDIHSLSKIQNVATRRDDAGYTPLHFAAQFNHLAATALLLNLGCSVDGGGYCGATPLHRASFSGATATMKVILEWNSDDILPYISFGDESTPLHKAAGGGRYLAVHIILEALKERDSRLQQHQNNNTIRESSSSSKKSSWLQCGLEARDKYGRTSFDVAKQFHAIQDTERAAVARWDAVAGGVADWEKCIQLLQNANAAAVAATAVVVVNIEKESKTNN</sequence>
<dbReference type="AlphaFoldDB" id="A0A1E7F5E9"/>
<reference evidence="4 5" key="1">
    <citation type="submission" date="2016-09" db="EMBL/GenBank/DDBJ databases">
        <title>Extensive genetic diversity and differential bi-allelic expression allows diatom success in the polar Southern Ocean.</title>
        <authorList>
            <consortium name="DOE Joint Genome Institute"/>
            <person name="Mock T."/>
            <person name="Otillar R.P."/>
            <person name="Strauss J."/>
            <person name="Dupont C."/>
            <person name="Frickenhaus S."/>
            <person name="Maumus F."/>
            <person name="Mcmullan M."/>
            <person name="Sanges R."/>
            <person name="Schmutz J."/>
            <person name="Toseland A."/>
            <person name="Valas R."/>
            <person name="Veluchamy A."/>
            <person name="Ward B.J."/>
            <person name="Allen A."/>
            <person name="Barry K."/>
            <person name="Falciatore A."/>
            <person name="Ferrante M."/>
            <person name="Fortunato A.E."/>
            <person name="Gloeckner G."/>
            <person name="Gruber A."/>
            <person name="Hipkin R."/>
            <person name="Janech M."/>
            <person name="Kroth P."/>
            <person name="Leese F."/>
            <person name="Lindquist E."/>
            <person name="Lyon B.R."/>
            <person name="Martin J."/>
            <person name="Mayer C."/>
            <person name="Parker M."/>
            <person name="Quesneville H."/>
            <person name="Raymond J."/>
            <person name="Uhlig C."/>
            <person name="Valentin K.U."/>
            <person name="Worden A.Z."/>
            <person name="Armbrust E.V."/>
            <person name="Bowler C."/>
            <person name="Green B."/>
            <person name="Moulton V."/>
            <person name="Van Oosterhout C."/>
            <person name="Grigoriev I."/>
        </authorList>
    </citation>
    <scope>NUCLEOTIDE SEQUENCE [LARGE SCALE GENOMIC DNA]</scope>
    <source>
        <strain evidence="4 5">CCMP1102</strain>
    </source>
</reference>
<dbReference type="PROSITE" id="PS50297">
    <property type="entry name" value="ANK_REP_REGION"/>
    <property type="match status" value="1"/>
</dbReference>
<evidence type="ECO:0000256" key="2">
    <source>
        <dbReference type="ARBA" id="ARBA00023043"/>
    </source>
</evidence>
<dbReference type="InterPro" id="IPR002110">
    <property type="entry name" value="Ankyrin_rpt"/>
</dbReference>
<feature type="repeat" description="ANK" evidence="3">
    <location>
        <begin position="39"/>
        <end position="67"/>
    </location>
</feature>